<dbReference type="Proteomes" id="UP000311713">
    <property type="component" value="Unassembled WGS sequence"/>
</dbReference>
<protein>
    <submittedName>
        <fullName evidence="3">Enoyl-CoA hydratase/isomerase family protein</fullName>
    </submittedName>
</protein>
<proteinExistence type="inferred from homology"/>
<organism evidence="3 4">
    <name type="scientific">Streptomyces sedi</name>
    <dbReference type="NCBI Taxonomy" id="555059"/>
    <lineage>
        <taxon>Bacteria</taxon>
        <taxon>Bacillati</taxon>
        <taxon>Actinomycetota</taxon>
        <taxon>Actinomycetes</taxon>
        <taxon>Kitasatosporales</taxon>
        <taxon>Streptomycetaceae</taxon>
        <taxon>Streptomyces</taxon>
    </lineage>
</organism>
<dbReference type="SUPFAM" id="SSF52096">
    <property type="entry name" value="ClpP/crotonase"/>
    <property type="match status" value="1"/>
</dbReference>
<dbReference type="InterPro" id="IPR051683">
    <property type="entry name" value="Enoyl-CoA_Hydratase/Isomerase"/>
</dbReference>
<dbReference type="AlphaFoldDB" id="A0A5C4VA53"/>
<dbReference type="InterPro" id="IPR029045">
    <property type="entry name" value="ClpP/crotonase-like_dom_sf"/>
</dbReference>
<evidence type="ECO:0000313" key="4">
    <source>
        <dbReference type="Proteomes" id="UP000311713"/>
    </source>
</evidence>
<dbReference type="PANTHER" id="PTHR42964">
    <property type="entry name" value="ENOYL-COA HYDRATASE"/>
    <property type="match status" value="1"/>
</dbReference>
<dbReference type="GO" id="GO:0016853">
    <property type="term" value="F:isomerase activity"/>
    <property type="evidence" value="ECO:0007669"/>
    <property type="project" value="UniProtKB-KW"/>
</dbReference>
<dbReference type="CDD" id="cd06558">
    <property type="entry name" value="crotonase-like"/>
    <property type="match status" value="1"/>
</dbReference>
<evidence type="ECO:0000256" key="1">
    <source>
        <dbReference type="ARBA" id="ARBA00005254"/>
    </source>
</evidence>
<dbReference type="Gene3D" id="3.90.226.10">
    <property type="entry name" value="2-enoyl-CoA Hydratase, Chain A, domain 1"/>
    <property type="match status" value="1"/>
</dbReference>
<name>A0A5C4VA53_9ACTN</name>
<comment type="caution">
    <text evidence="3">The sequence shown here is derived from an EMBL/GenBank/DDBJ whole genome shotgun (WGS) entry which is preliminary data.</text>
</comment>
<reference evidence="3 4" key="1">
    <citation type="submission" date="2019-06" db="EMBL/GenBank/DDBJ databases">
        <title>Draft genome of Streptomyces sedi sp. JCM16909.</title>
        <authorList>
            <person name="Klykleung N."/>
            <person name="Tanasupawat S."/>
            <person name="Kudo T."/>
            <person name="Yuki M."/>
            <person name="Ohkuma M."/>
        </authorList>
    </citation>
    <scope>NUCLEOTIDE SEQUENCE [LARGE SCALE GENOMIC DNA]</scope>
    <source>
        <strain evidence="3 4">JCM 16909</strain>
    </source>
</reference>
<dbReference type="InterPro" id="IPR001753">
    <property type="entry name" value="Enoyl-CoA_hydra/iso"/>
</dbReference>
<dbReference type="EMBL" id="VDGT01000003">
    <property type="protein sequence ID" value="TNM32711.1"/>
    <property type="molecule type" value="Genomic_DNA"/>
</dbReference>
<dbReference type="PANTHER" id="PTHR42964:SF1">
    <property type="entry name" value="POLYKETIDE BIOSYNTHESIS ENOYL-COA HYDRATASE PKSH-RELATED"/>
    <property type="match status" value="1"/>
</dbReference>
<gene>
    <name evidence="3" type="ORF">FH715_05125</name>
</gene>
<dbReference type="OrthoDB" id="4608673at2"/>
<evidence type="ECO:0000313" key="3">
    <source>
        <dbReference type="EMBL" id="TNM32711.1"/>
    </source>
</evidence>
<keyword evidence="4" id="KW-1185">Reference proteome</keyword>
<sequence length="268" mass="28838">MSVPARLPRRHPARPPRAPTRHRRTPMNDPAPVTLTVTEPLARLTLDRPAHGNALSYAAMLALIEALERAHAADPPVLLLTGAGQDLTVGREKAERVPGVSRQENLRLILRANELLRTFPGITVAAVRGRALGFGTGLALHSDLAIAADTAVLGFDELAAGLPPLVVLTYLYRHVHPKAADELVLTGRRLGAAEALNLGLLSRVVAEADLDAVVERTVAELGARSPSALRLLKEFAGRAKSHRPPDPEEFGEHAVARLVEWIENGERS</sequence>
<feature type="compositionally biased region" description="Basic residues" evidence="2">
    <location>
        <begin position="7"/>
        <end position="25"/>
    </location>
</feature>
<feature type="region of interest" description="Disordered" evidence="2">
    <location>
        <begin position="1"/>
        <end position="33"/>
    </location>
</feature>
<keyword evidence="3" id="KW-0413">Isomerase</keyword>
<comment type="similarity">
    <text evidence="1">Belongs to the enoyl-CoA hydratase/isomerase family.</text>
</comment>
<evidence type="ECO:0000256" key="2">
    <source>
        <dbReference type="SAM" id="MobiDB-lite"/>
    </source>
</evidence>
<accession>A0A5C4VA53</accession>
<dbReference type="Pfam" id="PF00378">
    <property type="entry name" value="ECH_1"/>
    <property type="match status" value="1"/>
</dbReference>